<accession>A0ACC6P0K3</accession>
<dbReference type="Proteomes" id="UP001364695">
    <property type="component" value="Unassembled WGS sequence"/>
</dbReference>
<proteinExistence type="predicted"/>
<evidence type="ECO:0000313" key="2">
    <source>
        <dbReference type="Proteomes" id="UP001364695"/>
    </source>
</evidence>
<reference evidence="1" key="1">
    <citation type="submission" date="2023-10" db="EMBL/GenBank/DDBJ databases">
        <title>Amphibacter perezi, gen. nov., sp. nov. a novel taxa of the family Comamonadaceae, class Betaproteobacteria isolated from the skin microbiota of Pelophylax perezi from different populations.</title>
        <authorList>
            <person name="Costa S."/>
            <person name="Proenca D.N."/>
            <person name="Lopes I."/>
            <person name="Morais P.V."/>
        </authorList>
    </citation>
    <scope>NUCLEOTIDE SEQUENCE</scope>
    <source>
        <strain evidence="1">SL12-8</strain>
    </source>
</reference>
<dbReference type="EMBL" id="JAWDIE010000005">
    <property type="protein sequence ID" value="MEJ7137717.1"/>
    <property type="molecule type" value="Genomic_DNA"/>
</dbReference>
<name>A0ACC6P0K3_9BURK</name>
<keyword evidence="2" id="KW-1185">Reference proteome</keyword>
<comment type="caution">
    <text evidence="1">The sequence shown here is derived from an EMBL/GenBank/DDBJ whole genome shotgun (WGS) entry which is preliminary data.</text>
</comment>
<protein>
    <submittedName>
        <fullName evidence="1">Uncharacterized protein</fullName>
    </submittedName>
</protein>
<evidence type="ECO:0000313" key="1">
    <source>
        <dbReference type="EMBL" id="MEJ7137717.1"/>
    </source>
</evidence>
<gene>
    <name evidence="1" type="ORF">RV045_04625</name>
</gene>
<organism evidence="1 2">
    <name type="scientific">Amphibiibacter pelophylacis</name>
    <dbReference type="NCBI Taxonomy" id="1799477"/>
    <lineage>
        <taxon>Bacteria</taxon>
        <taxon>Pseudomonadati</taxon>
        <taxon>Pseudomonadota</taxon>
        <taxon>Betaproteobacteria</taxon>
        <taxon>Burkholderiales</taxon>
        <taxon>Sphaerotilaceae</taxon>
        <taxon>Amphibiibacter</taxon>
    </lineage>
</organism>
<sequence length="235" mass="24459">MNTAPPPPLALAALLAAVLVCVPAPAAAQVAAPAILAPAAAAAGALPPGCTSAVGFGCSPMVDSSALPLRAPEPASPPEPRPLTTLVTRPLQRAWHWAQDVGHRIGDRLGLLHSPQTPAPGAPMPFGPQATEATAENLTARWAPTPLMPWQQPSLAAGRAAPSILEEPPDPARTLPGANVTFSVGDGAPAPSATRRHADWLAQTPTLQQQRRRLQMDRLRPEDSTQLNLGLRLNF</sequence>